<dbReference type="SMART" id="SM00342">
    <property type="entry name" value="HTH_ARAC"/>
    <property type="match status" value="1"/>
</dbReference>
<dbReference type="PRINTS" id="PR00032">
    <property type="entry name" value="HTHARAC"/>
</dbReference>
<dbReference type="Gene3D" id="1.10.10.60">
    <property type="entry name" value="Homeodomain-like"/>
    <property type="match status" value="1"/>
</dbReference>
<gene>
    <name evidence="5" type="ORF">SAMN06265360_11826</name>
</gene>
<evidence type="ECO:0000313" key="6">
    <source>
        <dbReference type="Proteomes" id="UP000198348"/>
    </source>
</evidence>
<dbReference type="PANTHER" id="PTHR47894:SF1">
    <property type="entry name" value="HTH-TYPE TRANSCRIPTIONAL REGULATOR VQSM"/>
    <property type="match status" value="1"/>
</dbReference>
<dbReference type="GO" id="GO:0003700">
    <property type="term" value="F:DNA-binding transcription factor activity"/>
    <property type="evidence" value="ECO:0007669"/>
    <property type="project" value="InterPro"/>
</dbReference>
<dbReference type="InterPro" id="IPR032687">
    <property type="entry name" value="AraC-type_N"/>
</dbReference>
<dbReference type="PROSITE" id="PS01124">
    <property type="entry name" value="HTH_ARAC_FAMILY_2"/>
    <property type="match status" value="1"/>
</dbReference>
<evidence type="ECO:0000259" key="4">
    <source>
        <dbReference type="PROSITE" id="PS01124"/>
    </source>
</evidence>
<dbReference type="Pfam" id="PF12625">
    <property type="entry name" value="Arabinose_bd"/>
    <property type="match status" value="1"/>
</dbReference>
<name>A0A238YZ45_9PSEU</name>
<dbReference type="PANTHER" id="PTHR47894">
    <property type="entry name" value="HTH-TYPE TRANSCRIPTIONAL REGULATOR GADX"/>
    <property type="match status" value="1"/>
</dbReference>
<accession>A0A238YZ45</accession>
<evidence type="ECO:0000256" key="1">
    <source>
        <dbReference type="ARBA" id="ARBA00023015"/>
    </source>
</evidence>
<dbReference type="InterPro" id="IPR020449">
    <property type="entry name" value="Tscrpt_reg_AraC-type_HTH"/>
</dbReference>
<dbReference type="AlphaFoldDB" id="A0A238YZ45"/>
<sequence length="323" mass="35518">MTRYAEERGVDAATVLRGTGLSARRVADPGAQLEARQELAVIRNLVASFEDRHVLGLEIGRRYRASTFGVFGFACVSSPTLRDAIAFALRYFDLSFAFCIPTVEVADEELVLSLHDERVPPDVREVLVDRDLAAIHTVIGDLLGTALPLRALALRTEAPGRAARYREVFGVTPGFGAPANTATFDRVYLDRPLPQANEHTMAICQAQCRELVTRKRARSGTAQEVRSRLARPGGLGMGIDEIARELGMSQRTLRRRLDEEGTGYRALLDEVREALAEEMLGTGALSVSDVAIRLGYAESTSFVYAFKRWKGVTPAAYQRGFGR</sequence>
<organism evidence="5 6">
    <name type="scientific">Haloechinothrix alba</name>
    <dbReference type="NCBI Taxonomy" id="664784"/>
    <lineage>
        <taxon>Bacteria</taxon>
        <taxon>Bacillati</taxon>
        <taxon>Actinomycetota</taxon>
        <taxon>Actinomycetes</taxon>
        <taxon>Pseudonocardiales</taxon>
        <taxon>Pseudonocardiaceae</taxon>
        <taxon>Haloechinothrix</taxon>
    </lineage>
</organism>
<dbReference type="Proteomes" id="UP000198348">
    <property type="component" value="Unassembled WGS sequence"/>
</dbReference>
<dbReference type="EMBL" id="FZNW01000018">
    <property type="protein sequence ID" value="SNR76506.1"/>
    <property type="molecule type" value="Genomic_DNA"/>
</dbReference>
<dbReference type="GO" id="GO:0000976">
    <property type="term" value="F:transcription cis-regulatory region binding"/>
    <property type="evidence" value="ECO:0007669"/>
    <property type="project" value="TreeGrafter"/>
</dbReference>
<keyword evidence="3" id="KW-0804">Transcription</keyword>
<evidence type="ECO:0000313" key="5">
    <source>
        <dbReference type="EMBL" id="SNR76506.1"/>
    </source>
</evidence>
<dbReference type="GO" id="GO:0005829">
    <property type="term" value="C:cytosol"/>
    <property type="evidence" value="ECO:0007669"/>
    <property type="project" value="TreeGrafter"/>
</dbReference>
<dbReference type="InterPro" id="IPR018060">
    <property type="entry name" value="HTH_AraC"/>
</dbReference>
<proteinExistence type="predicted"/>
<protein>
    <submittedName>
        <fullName evidence="5">AraC-type DNA-binding protein</fullName>
    </submittedName>
</protein>
<dbReference type="Pfam" id="PF12833">
    <property type="entry name" value="HTH_18"/>
    <property type="match status" value="1"/>
</dbReference>
<keyword evidence="6" id="KW-1185">Reference proteome</keyword>
<evidence type="ECO:0000256" key="3">
    <source>
        <dbReference type="ARBA" id="ARBA00023163"/>
    </source>
</evidence>
<dbReference type="InterPro" id="IPR009057">
    <property type="entry name" value="Homeodomain-like_sf"/>
</dbReference>
<reference evidence="5 6" key="1">
    <citation type="submission" date="2017-06" db="EMBL/GenBank/DDBJ databases">
        <authorList>
            <person name="Kim H.J."/>
            <person name="Triplett B.A."/>
        </authorList>
    </citation>
    <scope>NUCLEOTIDE SEQUENCE [LARGE SCALE GENOMIC DNA]</scope>
    <source>
        <strain evidence="5 6">DSM 45207</strain>
    </source>
</reference>
<feature type="domain" description="HTH araC/xylS-type" evidence="4">
    <location>
        <begin position="219"/>
        <end position="320"/>
    </location>
</feature>
<evidence type="ECO:0000256" key="2">
    <source>
        <dbReference type="ARBA" id="ARBA00023125"/>
    </source>
</evidence>
<keyword evidence="2 5" id="KW-0238">DNA-binding</keyword>
<dbReference type="SUPFAM" id="SSF46689">
    <property type="entry name" value="Homeodomain-like"/>
    <property type="match status" value="1"/>
</dbReference>
<keyword evidence="1" id="KW-0805">Transcription regulation</keyword>